<sequence length="82" mass="8830">MSIRLRSSALLILPIKCSIVLKSTTYSPPAAPLKGACNTGLAAISSLATIMVFAPEYFPHVIRICPCKRRSSILTRTILAIT</sequence>
<protein>
    <submittedName>
        <fullName evidence="1">Uncharacterized protein</fullName>
    </submittedName>
</protein>
<dbReference type="EMBL" id="AM905950">
    <property type="protein sequence ID" value="CAP20178.1"/>
    <property type="molecule type" value="Genomic_DNA"/>
</dbReference>
<evidence type="ECO:0000313" key="1">
    <source>
        <dbReference type="EMBL" id="CAP20178.1"/>
    </source>
</evidence>
<geneLocation type="plasmid" evidence="1">
    <name>pYE854</name>
</geneLocation>
<name>B0RKS1_YEREN</name>
<dbReference type="AlphaFoldDB" id="B0RKS1"/>
<proteinExistence type="predicted"/>
<accession>B0RKS1</accession>
<organism evidence="1">
    <name type="scientific">Yersinia enterocolitica</name>
    <dbReference type="NCBI Taxonomy" id="630"/>
    <lineage>
        <taxon>Bacteria</taxon>
        <taxon>Pseudomonadati</taxon>
        <taxon>Pseudomonadota</taxon>
        <taxon>Gammaproteobacteria</taxon>
        <taxon>Enterobacterales</taxon>
        <taxon>Yersiniaceae</taxon>
        <taxon>Yersinia</taxon>
    </lineage>
</organism>
<keyword evidence="1" id="KW-0614">Plasmid</keyword>
<reference evidence="1" key="1">
    <citation type="journal article" date="2008" name="J. Bacteriol.">
        <title>Genetic and functional properties of the self-transmissible Yersinia enterocolitica plasmid pYE854, which mobilizes the virulence plasmid pYV.</title>
        <authorList>
            <person name="Hammerl J.A."/>
            <person name="Klein I."/>
            <person name="Lanka E."/>
            <person name="Appel B."/>
            <person name="Hertwig S."/>
        </authorList>
    </citation>
    <scope>NUCLEOTIDE SEQUENCE [LARGE SCALE GENOMIC DNA]</scope>
    <source>
        <strain evidence="1">29854</strain>
        <plasmid evidence="1">pYE854</plasmid>
    </source>
</reference>